<gene>
    <name evidence="2" type="ordered locus">SFHH103_00668</name>
</gene>
<feature type="domain" description="VOC" evidence="1">
    <location>
        <begin position="62"/>
        <end position="173"/>
    </location>
</feature>
<dbReference type="eggNOG" id="COG0346">
    <property type="taxonomic scope" value="Bacteria"/>
</dbReference>
<evidence type="ECO:0000259" key="1">
    <source>
        <dbReference type="PROSITE" id="PS51819"/>
    </source>
</evidence>
<dbReference type="Proteomes" id="UP000007735">
    <property type="component" value="Chromosome"/>
</dbReference>
<dbReference type="InterPro" id="IPR029068">
    <property type="entry name" value="Glyas_Bleomycin-R_OHBP_Dase"/>
</dbReference>
<name>G9A277_SINF1</name>
<dbReference type="PATRIC" id="fig|380.5.peg.716"/>
<proteinExistence type="predicted"/>
<reference evidence="2 3" key="1">
    <citation type="journal article" date="2012" name="J. Bacteriol.">
        <title>Genome sequence of the soybean symbiont Sinorhizobium fredii HH103.</title>
        <authorList>
            <person name="Weidner S."/>
            <person name="Becker A."/>
            <person name="Bonilla I."/>
            <person name="Jaenicke S."/>
            <person name="Lloret J."/>
            <person name="Margaret I."/>
            <person name="Puhler A."/>
            <person name="Ruiz-Sainz J.E."/>
            <person name="Schneiker-Bekel S."/>
            <person name="Szczepanowski R."/>
            <person name="Vinardell J.M."/>
            <person name="Zehner S."/>
            <person name="Gottfert M."/>
        </authorList>
    </citation>
    <scope>NUCLEOTIDE SEQUENCE [LARGE SCALE GENOMIC DNA]</scope>
    <source>
        <strain evidence="2 3">HH103</strain>
    </source>
</reference>
<dbReference type="PANTHER" id="PTHR35006">
    <property type="entry name" value="GLYOXALASE FAMILY PROTEIN (AFU_ORTHOLOGUE AFUA_5G14830)"/>
    <property type="match status" value="1"/>
</dbReference>
<organism evidence="2 3">
    <name type="scientific">Sinorhizobium fredii (strain HH103)</name>
    <dbReference type="NCBI Taxonomy" id="1117943"/>
    <lineage>
        <taxon>Bacteria</taxon>
        <taxon>Pseudomonadati</taxon>
        <taxon>Pseudomonadota</taxon>
        <taxon>Alphaproteobacteria</taxon>
        <taxon>Hyphomicrobiales</taxon>
        <taxon>Rhizobiaceae</taxon>
        <taxon>Sinorhizobium/Ensifer group</taxon>
        <taxon>Sinorhizobium</taxon>
    </lineage>
</organism>
<protein>
    <recommendedName>
        <fullName evidence="1">VOC domain-containing protein</fullName>
    </recommendedName>
</protein>
<dbReference type="InterPro" id="IPR004360">
    <property type="entry name" value="Glyas_Fos-R_dOase_dom"/>
</dbReference>
<dbReference type="InterPro" id="IPR037523">
    <property type="entry name" value="VOC_core"/>
</dbReference>
<dbReference type="PROSITE" id="PS51819">
    <property type="entry name" value="VOC"/>
    <property type="match status" value="1"/>
</dbReference>
<dbReference type="Pfam" id="PF00903">
    <property type="entry name" value="Glyoxalase"/>
    <property type="match status" value="1"/>
</dbReference>
<dbReference type="KEGG" id="sfh:SFHH103_00668"/>
<accession>G9A277</accession>
<dbReference type="EMBL" id="HE616890">
    <property type="protein sequence ID" value="CCE95167.1"/>
    <property type="molecule type" value="Genomic_DNA"/>
</dbReference>
<dbReference type="HOGENOM" id="CLU_046006_6_1_5"/>
<evidence type="ECO:0000313" key="3">
    <source>
        <dbReference type="Proteomes" id="UP000007735"/>
    </source>
</evidence>
<evidence type="ECO:0000313" key="2">
    <source>
        <dbReference type="EMBL" id="CCE95167.1"/>
    </source>
</evidence>
<dbReference type="CDD" id="cd07262">
    <property type="entry name" value="VOC_like"/>
    <property type="match status" value="1"/>
</dbReference>
<dbReference type="AlphaFoldDB" id="G9A277"/>
<dbReference type="PANTHER" id="PTHR35006:SF2">
    <property type="entry name" value="GLYOXALASE FAMILY PROTEIN (AFU_ORTHOLOGUE AFUA_5G14830)"/>
    <property type="match status" value="1"/>
</dbReference>
<dbReference type="Gene3D" id="3.10.180.10">
    <property type="entry name" value="2,3-Dihydroxybiphenyl 1,2-Dioxygenase, domain 1"/>
    <property type="match status" value="1"/>
</dbReference>
<sequence>MRCQNFPKPRKILSLRPWRSSRLPRSASATFLPPLRLGFGASCICRRRLLWRKAMEFHQGRLIDHVHLRVQDLGVSKRFYQAVLGALGHRPTYETDQFFAFDEFFVDKADDYRTRVHLAFQAADRDTVQRFYDAGLANGGTDNGAPGERPYHPGYFAAFLLDPDGNNVEAVHHGPTMRSSADVVVRPVEP</sequence>
<dbReference type="SUPFAM" id="SSF54593">
    <property type="entry name" value="Glyoxalase/Bleomycin resistance protein/Dihydroxybiphenyl dioxygenase"/>
    <property type="match status" value="1"/>
</dbReference>